<dbReference type="EMBL" id="JAFEJA010000001">
    <property type="protein sequence ID" value="MBM9621954.1"/>
    <property type="molecule type" value="Genomic_DNA"/>
</dbReference>
<evidence type="ECO:0000313" key="3">
    <source>
        <dbReference type="Proteomes" id="UP000664109"/>
    </source>
</evidence>
<comment type="caution">
    <text evidence="2">The sequence shown here is derived from an EMBL/GenBank/DDBJ whole genome shotgun (WGS) entry which is preliminary data.</text>
</comment>
<organism evidence="2 3">
    <name type="scientific">Streptomyces zhihengii</name>
    <dbReference type="NCBI Taxonomy" id="1818004"/>
    <lineage>
        <taxon>Bacteria</taxon>
        <taxon>Bacillati</taxon>
        <taxon>Actinomycetota</taxon>
        <taxon>Actinomycetes</taxon>
        <taxon>Kitasatosporales</taxon>
        <taxon>Streptomycetaceae</taxon>
        <taxon>Streptomyces</taxon>
    </lineage>
</organism>
<evidence type="ECO:0008006" key="4">
    <source>
        <dbReference type="Google" id="ProtNLM"/>
    </source>
</evidence>
<protein>
    <recommendedName>
        <fullName evidence="4">DNA-directed RNA polymerase specialized sigma24 family protein</fullName>
    </recommendedName>
</protein>
<keyword evidence="3" id="KW-1185">Reference proteome</keyword>
<accession>A0ABS2UWT5</accession>
<feature type="region of interest" description="Disordered" evidence="1">
    <location>
        <begin position="218"/>
        <end position="241"/>
    </location>
</feature>
<evidence type="ECO:0000313" key="2">
    <source>
        <dbReference type="EMBL" id="MBM9621954.1"/>
    </source>
</evidence>
<dbReference type="Proteomes" id="UP000664109">
    <property type="component" value="Unassembled WGS sequence"/>
</dbReference>
<evidence type="ECO:0000256" key="1">
    <source>
        <dbReference type="SAM" id="MobiDB-lite"/>
    </source>
</evidence>
<proteinExistence type="predicted"/>
<gene>
    <name evidence="2" type="ORF">JE024_25115</name>
</gene>
<reference evidence="2 3" key="1">
    <citation type="journal article" date="2016" name="Arch. Microbiol.">
        <title>Streptomyces zhihengii sp. nov., isolated from rhizospheric soil of Psammosilene tunicoides.</title>
        <authorList>
            <person name="Huang M.J."/>
            <person name="Fei J.J."/>
            <person name="Salam N."/>
            <person name="Kim C.J."/>
            <person name="Hozzein W.N."/>
            <person name="Xiao M."/>
            <person name="Huang H.Q."/>
            <person name="Li W.J."/>
        </authorList>
    </citation>
    <scope>NUCLEOTIDE SEQUENCE [LARGE SCALE GENOMIC DNA]</scope>
    <source>
        <strain evidence="2 3">YIM T102</strain>
    </source>
</reference>
<name>A0ABS2UWT5_9ACTN</name>
<sequence length="603" mass="62154">MLEADFVAHYPRLVRIAYLVLPPASDPGRRVLAAHALVQRTLPGCGAGPAVPAVPRARRAGETGSAGYDGLRVRLLRRALRTAGRPHPPLPRVWGGWGLRLLPRAAGAAELALERELSALGAAGRAACVLRRLEGLTAPAAREVLAAAGAADPDGALAAADALPDAAGTAALLASPAFDACALQARPPGLLRRRRRVRAGVVAVAALAVCAGLLGLPQDGPSPGRDTEAAGPTRAAPTAWRDATRRDFSVWPPRGPLTGDRALLDRALAAWAEPGGQVRVSATPGTSSGPPAGAPRLLFAGVVERARVVLLHDGLRAVRYAEPLGGGGAALDFARTDAADAVSAAALVVARPGGRVRYLTAPWVREVSVRDLLDPAAPARPLARDASGVTAALPSPAGDGACRSWETLEIRDGDGTRLLTDLGELAPARLLSGPPSAASDVAGPAALTAWARTACSLRELRAHGVREVGAWRFALQRLPEANGTAAWVCTRAETWRGAGARVMAQFQPPADRPSAPGTVVARAEDSPACGVREPRVLAGVLWQSRAGQWYALAAGGGRFRSVVLTGGVSGESEGALLAVRSRPGARADLHGLLPDGTRVQPLR</sequence>